<protein>
    <submittedName>
        <fullName evidence="2">Deoxyribodipyrimidine photo-lyase</fullName>
        <ecNumber evidence="2">4.1.99.3</ecNumber>
    </submittedName>
</protein>
<dbReference type="InterPro" id="IPR052219">
    <property type="entry name" value="Photolyase_Class-2"/>
</dbReference>
<dbReference type="PANTHER" id="PTHR10211:SF0">
    <property type="entry name" value="DEOXYRIBODIPYRIMIDINE PHOTO-LYASE"/>
    <property type="match status" value="1"/>
</dbReference>
<keyword evidence="3" id="KW-1185">Reference proteome</keyword>
<dbReference type="EC" id="4.1.99.3" evidence="2"/>
<dbReference type="SUPFAM" id="SSF52425">
    <property type="entry name" value="Cryptochrome/photolyase, N-terminal domain"/>
    <property type="match status" value="1"/>
</dbReference>
<dbReference type="Gene3D" id="3.40.50.620">
    <property type="entry name" value="HUPs"/>
    <property type="match status" value="1"/>
</dbReference>
<dbReference type="AlphaFoldDB" id="A0AAD8YHI9"/>
<dbReference type="InterPro" id="IPR006050">
    <property type="entry name" value="DNA_photolyase_N"/>
</dbReference>
<accession>A0AAD8YHI9</accession>
<dbReference type="Proteomes" id="UP001224775">
    <property type="component" value="Unassembled WGS sequence"/>
</dbReference>
<dbReference type="InterPro" id="IPR036134">
    <property type="entry name" value="Crypto/Photolyase_FAD-like_sf"/>
</dbReference>
<dbReference type="Gene3D" id="1.25.40.80">
    <property type="match status" value="1"/>
</dbReference>
<keyword evidence="2" id="KW-0456">Lyase</keyword>
<name>A0AAD8YHI9_9STRA</name>
<feature type="domain" description="Photolyase/cryptochrome alpha/beta" evidence="1">
    <location>
        <begin position="37"/>
        <end position="181"/>
    </location>
</feature>
<dbReference type="Pfam" id="PF00875">
    <property type="entry name" value="DNA_photolyase"/>
    <property type="match status" value="1"/>
</dbReference>
<dbReference type="InterPro" id="IPR036155">
    <property type="entry name" value="Crypto/Photolyase_N_sf"/>
</dbReference>
<sequence length="447" mass="49138">MTVLSQLQLSSCLRSRINHDTAAAVSAAEVADDPSTGFVLYLPTVNLRLEHNPAFAVACHAANHLKLPLVVLAVVCDDASHHSNSPLGNGGVVMTSRRLAFTLQALSHACNQWSRHGAAVGVRVHGPNGARVPDHLTLASNASFVVTDESFVSPYTTITRRVKEACRKSKVQCISVDGSTTVPPIQVLKRNRNQDAHLKAAMQGEFCAPELRIKLEDEDLFHPILDNGVSSSPTLAEKLAHLFPRRWKPTSLAYSDNQLHSLPSCPDVRPFTSAELNSLFRNDDHYKNNEATTVAAAAAAAYQSQLKSEDSSVPFFNFSMQWNGADHTVPPCEHTIGTSPCGMSRWNAFVQKGGLLRYGKERNNAKLVHSVSRMSAYLNLGIVSIFRLVSEVKRAQRQAQGNMSHKSCIDKFLQEIVKFERYPTLMHFLVGRTTMALEAFLDGVCRL</sequence>
<dbReference type="PROSITE" id="PS51645">
    <property type="entry name" value="PHR_CRY_ALPHA_BETA"/>
    <property type="match status" value="1"/>
</dbReference>
<comment type="caution">
    <text evidence="2">The sequence shown here is derived from an EMBL/GenBank/DDBJ whole genome shotgun (WGS) entry which is preliminary data.</text>
</comment>
<organism evidence="2 3">
    <name type="scientific">Skeletonema marinoi</name>
    <dbReference type="NCBI Taxonomy" id="267567"/>
    <lineage>
        <taxon>Eukaryota</taxon>
        <taxon>Sar</taxon>
        <taxon>Stramenopiles</taxon>
        <taxon>Ochrophyta</taxon>
        <taxon>Bacillariophyta</taxon>
        <taxon>Coscinodiscophyceae</taxon>
        <taxon>Thalassiosirophycidae</taxon>
        <taxon>Thalassiosirales</taxon>
        <taxon>Skeletonemataceae</taxon>
        <taxon>Skeletonema</taxon>
        <taxon>Skeletonema marinoi-dohrnii complex</taxon>
    </lineage>
</organism>
<reference evidence="2" key="1">
    <citation type="submission" date="2023-06" db="EMBL/GenBank/DDBJ databases">
        <title>Survivors Of The Sea: Transcriptome response of Skeletonema marinoi to long-term dormancy.</title>
        <authorList>
            <person name="Pinder M.I.M."/>
            <person name="Kourtchenko O."/>
            <person name="Robertson E.K."/>
            <person name="Larsson T."/>
            <person name="Maumus F."/>
            <person name="Osuna-Cruz C.M."/>
            <person name="Vancaester E."/>
            <person name="Stenow R."/>
            <person name="Vandepoele K."/>
            <person name="Ploug H."/>
            <person name="Bruchert V."/>
            <person name="Godhe A."/>
            <person name="Topel M."/>
        </authorList>
    </citation>
    <scope>NUCLEOTIDE SEQUENCE</scope>
    <source>
        <strain evidence="2">R05AC</strain>
    </source>
</reference>
<gene>
    <name evidence="2" type="ORF">QTG54_004511</name>
</gene>
<dbReference type="GO" id="GO:0003904">
    <property type="term" value="F:deoxyribodipyrimidine photo-lyase activity"/>
    <property type="evidence" value="ECO:0007669"/>
    <property type="project" value="UniProtKB-EC"/>
</dbReference>
<evidence type="ECO:0000313" key="2">
    <source>
        <dbReference type="EMBL" id="KAK1745220.1"/>
    </source>
</evidence>
<dbReference type="PANTHER" id="PTHR10211">
    <property type="entry name" value="DEOXYRIBODIPYRIMIDINE PHOTOLYASE"/>
    <property type="match status" value="1"/>
</dbReference>
<evidence type="ECO:0000259" key="1">
    <source>
        <dbReference type="PROSITE" id="PS51645"/>
    </source>
</evidence>
<evidence type="ECO:0000313" key="3">
    <source>
        <dbReference type="Proteomes" id="UP001224775"/>
    </source>
</evidence>
<dbReference type="EMBL" id="JATAAI010000006">
    <property type="protein sequence ID" value="KAK1745220.1"/>
    <property type="molecule type" value="Genomic_DNA"/>
</dbReference>
<dbReference type="SUPFAM" id="SSF48173">
    <property type="entry name" value="Cryptochrome/photolyase FAD-binding domain"/>
    <property type="match status" value="1"/>
</dbReference>
<proteinExistence type="predicted"/>
<dbReference type="InterPro" id="IPR014729">
    <property type="entry name" value="Rossmann-like_a/b/a_fold"/>
</dbReference>